<dbReference type="EMBL" id="CADCWG010000065">
    <property type="protein sequence ID" value="CAA9543244.1"/>
    <property type="molecule type" value="Genomic_DNA"/>
</dbReference>
<proteinExistence type="predicted"/>
<sequence>GEWCPRHRDAGQAGRTHVDHAGSGRRLLTHREPRTSDSIAATISRELPWGTGTRLPGRTGGEPPPSPGGEAGVPFAPGTRPLGGGAPAAGERGLRAPLDI</sequence>
<evidence type="ECO:0000256" key="1">
    <source>
        <dbReference type="SAM" id="MobiDB-lite"/>
    </source>
</evidence>
<feature type="non-terminal residue" evidence="2">
    <location>
        <position position="100"/>
    </location>
</feature>
<feature type="compositionally biased region" description="Basic and acidic residues" evidence="1">
    <location>
        <begin position="1"/>
        <end position="22"/>
    </location>
</feature>
<dbReference type="AlphaFoldDB" id="A0A6J4U7P6"/>
<reference evidence="2" key="1">
    <citation type="submission" date="2020-02" db="EMBL/GenBank/DDBJ databases">
        <authorList>
            <person name="Meier V. D."/>
        </authorList>
    </citation>
    <scope>NUCLEOTIDE SEQUENCE</scope>
    <source>
        <strain evidence="2">AVDCRST_MAG49</strain>
    </source>
</reference>
<name>A0A6J4U7P6_9BACT</name>
<gene>
    <name evidence="2" type="ORF">AVDCRST_MAG49-1071</name>
</gene>
<protein>
    <submittedName>
        <fullName evidence="2">Uncharacterized protein</fullName>
    </submittedName>
</protein>
<accession>A0A6J4U7P6</accession>
<organism evidence="2">
    <name type="scientific">uncultured Thermomicrobiales bacterium</name>
    <dbReference type="NCBI Taxonomy" id="1645740"/>
    <lineage>
        <taxon>Bacteria</taxon>
        <taxon>Pseudomonadati</taxon>
        <taxon>Thermomicrobiota</taxon>
        <taxon>Thermomicrobia</taxon>
        <taxon>Thermomicrobiales</taxon>
        <taxon>environmental samples</taxon>
    </lineage>
</organism>
<feature type="non-terminal residue" evidence="2">
    <location>
        <position position="1"/>
    </location>
</feature>
<feature type="compositionally biased region" description="Low complexity" evidence="1">
    <location>
        <begin position="48"/>
        <end position="57"/>
    </location>
</feature>
<feature type="region of interest" description="Disordered" evidence="1">
    <location>
        <begin position="1"/>
        <end position="100"/>
    </location>
</feature>
<evidence type="ECO:0000313" key="2">
    <source>
        <dbReference type="EMBL" id="CAA9543244.1"/>
    </source>
</evidence>